<dbReference type="RefSeq" id="WP_112112376.1">
    <property type="nucleotide sequence ID" value="NZ_QLSZ01000002.1"/>
</dbReference>
<dbReference type="OrthoDB" id="1425068at2"/>
<name>A0A328YM67_9FLAO</name>
<dbReference type="EMBL" id="QLSZ01000002">
    <property type="protein sequence ID" value="RAR74233.1"/>
    <property type="molecule type" value="Genomic_DNA"/>
</dbReference>
<accession>A0A328YM67</accession>
<dbReference type="AlphaFoldDB" id="A0A328YM67"/>
<dbReference type="Proteomes" id="UP000248840">
    <property type="component" value="Unassembled WGS sequence"/>
</dbReference>
<sequence length="265" mass="31602">MNEKLLSYGVCFQEQNEYKSEINNLNNQVDYSSESKKNESETKKLNEEIEIEFYDETLQFDENFEDGNTVKYVLLPIYKDNNNEEKNYTKLLNLGSKILMNRKKVMDKFSEGLNYFVLDYDSIFGLRLLSFQKYKPDFFSCEERVLFETLLIKFHQFKFKEFFYSYNTIHIELGIKKDKANTIVKKFVRLGFLNCNIKTSLIDGRPSQVTYYFVNACKIIELIPLIYKNEHLEQVNKELTMYLEPAIEKKSNRTIHPIDITRIMQ</sequence>
<organism evidence="1 2">
    <name type="scientific">Flavobacterium aciduliphilum</name>
    <dbReference type="NCBI Taxonomy" id="1101402"/>
    <lineage>
        <taxon>Bacteria</taxon>
        <taxon>Pseudomonadati</taxon>
        <taxon>Bacteroidota</taxon>
        <taxon>Flavobacteriia</taxon>
        <taxon>Flavobacteriales</taxon>
        <taxon>Flavobacteriaceae</taxon>
        <taxon>Flavobacterium</taxon>
    </lineage>
</organism>
<keyword evidence="2" id="KW-1185">Reference proteome</keyword>
<proteinExistence type="predicted"/>
<protein>
    <submittedName>
        <fullName evidence="1">Uncharacterized protein</fullName>
    </submittedName>
</protein>
<comment type="caution">
    <text evidence="1">The sequence shown here is derived from an EMBL/GenBank/DDBJ whole genome shotgun (WGS) entry which is preliminary data.</text>
</comment>
<evidence type="ECO:0000313" key="1">
    <source>
        <dbReference type="EMBL" id="RAR74233.1"/>
    </source>
</evidence>
<reference evidence="1 2" key="1">
    <citation type="submission" date="2018-06" db="EMBL/GenBank/DDBJ databases">
        <title>Genomic Encyclopedia of Archaeal and Bacterial Type Strains, Phase II (KMG-II): from individual species to whole genera.</title>
        <authorList>
            <person name="Goeker M."/>
        </authorList>
    </citation>
    <scope>NUCLEOTIDE SEQUENCE [LARGE SCALE GENOMIC DNA]</scope>
    <source>
        <strain evidence="1 2">DSM 25663</strain>
    </source>
</reference>
<evidence type="ECO:0000313" key="2">
    <source>
        <dbReference type="Proteomes" id="UP000248840"/>
    </source>
</evidence>
<gene>
    <name evidence="1" type="ORF">CLV55_102166</name>
</gene>